<feature type="transmembrane region" description="Helical" evidence="1">
    <location>
        <begin position="29"/>
        <end position="45"/>
    </location>
</feature>
<feature type="transmembrane region" description="Helical" evidence="1">
    <location>
        <begin position="57"/>
        <end position="74"/>
    </location>
</feature>
<keyword evidence="1" id="KW-0472">Membrane</keyword>
<evidence type="ECO:0000313" key="2">
    <source>
        <dbReference type="EMBL" id="KAB2932374.1"/>
    </source>
</evidence>
<proteinExistence type="predicted"/>
<dbReference type="AlphaFoldDB" id="A0A833H193"/>
<dbReference type="EMBL" id="WBUI01000009">
    <property type="protein sequence ID" value="KAB2932374.1"/>
    <property type="molecule type" value="Genomic_DNA"/>
</dbReference>
<keyword evidence="1" id="KW-0812">Transmembrane</keyword>
<reference evidence="2 3" key="1">
    <citation type="submission" date="2019-10" db="EMBL/GenBank/DDBJ databases">
        <title>Extracellular Electron Transfer in a Candidatus Methanoperedens spp. Enrichment Culture.</title>
        <authorList>
            <person name="Berger S."/>
            <person name="Rangel Shaw D."/>
            <person name="Berben T."/>
            <person name="In 'T Zandt M."/>
            <person name="Frank J."/>
            <person name="Reimann J."/>
            <person name="Jetten M.S.M."/>
            <person name="Welte C.U."/>
        </authorList>
    </citation>
    <scope>NUCLEOTIDE SEQUENCE [LARGE SCALE GENOMIC DNA]</scope>
    <source>
        <strain evidence="2">SB12</strain>
    </source>
</reference>
<feature type="transmembrane region" description="Helical" evidence="1">
    <location>
        <begin position="102"/>
        <end position="121"/>
    </location>
</feature>
<evidence type="ECO:0000313" key="3">
    <source>
        <dbReference type="Proteomes" id="UP000460298"/>
    </source>
</evidence>
<comment type="caution">
    <text evidence="2">The sequence shown here is derived from an EMBL/GenBank/DDBJ whole genome shotgun (WGS) entry which is preliminary data.</text>
</comment>
<protein>
    <submittedName>
        <fullName evidence="2">Uncharacterized protein</fullName>
    </submittedName>
</protein>
<keyword evidence="1" id="KW-1133">Transmembrane helix</keyword>
<dbReference type="Proteomes" id="UP000460298">
    <property type="component" value="Unassembled WGS sequence"/>
</dbReference>
<evidence type="ECO:0000256" key="1">
    <source>
        <dbReference type="SAM" id="Phobius"/>
    </source>
</evidence>
<gene>
    <name evidence="2" type="ORF">F9K24_10625</name>
</gene>
<sequence length="156" mass="18361">MIPDILQFPLALFWGIALLLVLFRRRLGAAWKVGALLLYIFYVVWFREPILHGWNGFHYQFGASLFAMLAALWLEVGRTLMLVWPVFLVMVFFFASDRSASWILRVLVVLTLFYWLFFFLFRSLPEGWAKPYQEKIPQKLEMPALPKIEGLNTDLK</sequence>
<feature type="transmembrane region" description="Helical" evidence="1">
    <location>
        <begin position="6"/>
        <end position="22"/>
    </location>
</feature>
<accession>A0A833H193</accession>
<name>A0A833H193_9LEPT</name>
<organism evidence="2 3">
    <name type="scientific">Leptonema illini</name>
    <dbReference type="NCBI Taxonomy" id="183"/>
    <lineage>
        <taxon>Bacteria</taxon>
        <taxon>Pseudomonadati</taxon>
        <taxon>Spirochaetota</taxon>
        <taxon>Spirochaetia</taxon>
        <taxon>Leptospirales</taxon>
        <taxon>Leptospiraceae</taxon>
        <taxon>Leptonema</taxon>
    </lineage>
</organism>